<evidence type="ECO:0000313" key="5">
    <source>
        <dbReference type="Proteomes" id="UP000590460"/>
    </source>
</evidence>
<dbReference type="AlphaFoldDB" id="A0A846ZIF5"/>
<dbReference type="SUPFAM" id="SSF55729">
    <property type="entry name" value="Acyl-CoA N-acyltransferases (Nat)"/>
    <property type="match status" value="1"/>
</dbReference>
<organism evidence="4 5">
    <name type="scientific">Leuconostoc holzapfelii</name>
    <dbReference type="NCBI Taxonomy" id="434464"/>
    <lineage>
        <taxon>Bacteria</taxon>
        <taxon>Bacillati</taxon>
        <taxon>Bacillota</taxon>
        <taxon>Bacilli</taxon>
        <taxon>Lactobacillales</taxon>
        <taxon>Lactobacillaceae</taxon>
        <taxon>Leuconostoc</taxon>
    </lineage>
</organism>
<dbReference type="Gene3D" id="3.40.630.30">
    <property type="match status" value="1"/>
</dbReference>
<protein>
    <submittedName>
        <fullName evidence="4">GNAT family N-acetyltransferase</fullName>
    </submittedName>
</protein>
<dbReference type="InterPro" id="IPR050680">
    <property type="entry name" value="YpeA/RimI_acetyltransf"/>
</dbReference>
<dbReference type="PROSITE" id="PS51186">
    <property type="entry name" value="GNAT"/>
    <property type="match status" value="1"/>
</dbReference>
<dbReference type="Proteomes" id="UP000590460">
    <property type="component" value="Unassembled WGS sequence"/>
</dbReference>
<dbReference type="PANTHER" id="PTHR43420">
    <property type="entry name" value="ACETYLTRANSFERASE"/>
    <property type="match status" value="1"/>
</dbReference>
<keyword evidence="1 4" id="KW-0808">Transferase</keyword>
<gene>
    <name evidence="4" type="ORF">HF966_05730</name>
</gene>
<dbReference type="GO" id="GO:0016747">
    <property type="term" value="F:acyltransferase activity, transferring groups other than amino-acyl groups"/>
    <property type="evidence" value="ECO:0007669"/>
    <property type="project" value="InterPro"/>
</dbReference>
<proteinExistence type="predicted"/>
<evidence type="ECO:0000259" key="3">
    <source>
        <dbReference type="PROSITE" id="PS51186"/>
    </source>
</evidence>
<dbReference type="InterPro" id="IPR016181">
    <property type="entry name" value="Acyl_CoA_acyltransferase"/>
</dbReference>
<keyword evidence="2" id="KW-0012">Acyltransferase</keyword>
<dbReference type="CDD" id="cd04301">
    <property type="entry name" value="NAT_SF"/>
    <property type="match status" value="1"/>
</dbReference>
<dbReference type="EMBL" id="JAAXPO010000005">
    <property type="protein sequence ID" value="NKZ18673.1"/>
    <property type="molecule type" value="Genomic_DNA"/>
</dbReference>
<dbReference type="PANTHER" id="PTHR43420:SF52">
    <property type="entry name" value="N-ACETYLTRANSFERASE YODP"/>
    <property type="match status" value="1"/>
</dbReference>
<feature type="domain" description="N-acetyltransferase" evidence="3">
    <location>
        <begin position="1"/>
        <end position="190"/>
    </location>
</feature>
<reference evidence="4 5" key="1">
    <citation type="submission" date="2020-04" db="EMBL/GenBank/DDBJ databases">
        <title>MicrobeNet Type strains.</title>
        <authorList>
            <person name="Nicholson A.C."/>
        </authorList>
    </citation>
    <scope>NUCLEOTIDE SEQUENCE [LARGE SCALE GENOMIC DNA]</scope>
    <source>
        <strain evidence="4 5">CCUG 54536</strain>
    </source>
</reference>
<dbReference type="Pfam" id="PF00583">
    <property type="entry name" value="Acetyltransf_1"/>
    <property type="match status" value="1"/>
</dbReference>
<evidence type="ECO:0000256" key="2">
    <source>
        <dbReference type="ARBA" id="ARBA00023315"/>
    </source>
</evidence>
<sequence>MKIQVATQADQLAVLELEQTIFDAMDLAVYDELSVAEVQTAWQLATRQSDQSRYHFHRALVAKDETNTVVGVLFGYPDSDEPVLDEAVQTVLADRYSYHRWLFDTSEVFENEWYVDSLVVRENARGQGIGQALIKAAEARARQEQRAVIGLNVDDRNPRAKTLYERLGFVARGQLRIGDHSYTHMQKSLI</sequence>
<dbReference type="InterPro" id="IPR000182">
    <property type="entry name" value="GNAT_dom"/>
</dbReference>
<evidence type="ECO:0000256" key="1">
    <source>
        <dbReference type="ARBA" id="ARBA00022679"/>
    </source>
</evidence>
<comment type="caution">
    <text evidence="4">The sequence shown here is derived from an EMBL/GenBank/DDBJ whole genome shotgun (WGS) entry which is preliminary data.</text>
</comment>
<evidence type="ECO:0000313" key="4">
    <source>
        <dbReference type="EMBL" id="NKZ18673.1"/>
    </source>
</evidence>
<name>A0A846ZIF5_9LACO</name>
<accession>A0A846ZIF5</accession>
<dbReference type="RefSeq" id="WP_168677019.1">
    <property type="nucleotide sequence ID" value="NZ_JAAXPO010000005.1"/>
</dbReference>